<reference evidence="1 2" key="1">
    <citation type="submission" date="2018-08" db="EMBL/GenBank/DDBJ databases">
        <title>Comparative genomics of wild bee and flower associated Lactobacillus reveals potential adaptation to the bee host.</title>
        <authorList>
            <person name="Vuong H.Q."/>
            <person name="Mcfrederick Q.S."/>
        </authorList>
    </citation>
    <scope>NUCLEOTIDE SEQUENCE [LARGE SCALE GENOMIC DNA]</scope>
    <source>
        <strain evidence="1 2">HV_13</strain>
    </source>
</reference>
<keyword evidence="2" id="KW-1185">Reference proteome</keyword>
<proteinExistence type="predicted"/>
<dbReference type="Proteomes" id="UP000777560">
    <property type="component" value="Unassembled WGS sequence"/>
</dbReference>
<dbReference type="RefSeq" id="WP_140926048.1">
    <property type="nucleotide sequence ID" value="NZ_QUAU01000006.1"/>
</dbReference>
<comment type="caution">
    <text evidence="1">The sequence shown here is derived from an EMBL/GenBank/DDBJ whole genome shotgun (WGS) entry which is preliminary data.</text>
</comment>
<gene>
    <name evidence="1" type="ORF">DY114_07305</name>
</gene>
<accession>A0ABY2YX09</accession>
<evidence type="ECO:0000313" key="2">
    <source>
        <dbReference type="Proteomes" id="UP000777560"/>
    </source>
</evidence>
<evidence type="ECO:0000313" key="1">
    <source>
        <dbReference type="EMBL" id="TPR23108.1"/>
    </source>
</evidence>
<organism evidence="1 2">
    <name type="scientific">Apilactobacillus micheneri</name>
    <dbReference type="NCBI Taxonomy" id="1899430"/>
    <lineage>
        <taxon>Bacteria</taxon>
        <taxon>Bacillati</taxon>
        <taxon>Bacillota</taxon>
        <taxon>Bacilli</taxon>
        <taxon>Lactobacillales</taxon>
        <taxon>Lactobacillaceae</taxon>
        <taxon>Apilactobacillus</taxon>
    </lineage>
</organism>
<name>A0ABY2YX09_9LACO</name>
<sequence>MFKRIRQIFSKIFTAKDYKYYKTPIYKLEYAQLIDENNKMLTYTDQVTIPPETLKKLQSDKKYQFYLFNDEDGLNKFVASDVIISLYRVV</sequence>
<protein>
    <submittedName>
        <fullName evidence="1">Uncharacterized protein</fullName>
    </submittedName>
</protein>
<dbReference type="EMBL" id="QUAV01000006">
    <property type="protein sequence ID" value="TPR23108.1"/>
    <property type="molecule type" value="Genomic_DNA"/>
</dbReference>